<dbReference type="HOGENOM" id="CLU_079862_1_0_11"/>
<evidence type="ECO:0000313" key="3">
    <source>
        <dbReference type="Proteomes" id="UP000000333"/>
    </source>
</evidence>
<accession>E1QWM6</accession>
<protein>
    <recommendedName>
        <fullName evidence="1">AbiEi antitoxin N-terminal domain-containing protein</fullName>
    </recommendedName>
</protein>
<dbReference type="InterPro" id="IPR025159">
    <property type="entry name" value="AbiEi_N"/>
</dbReference>
<feature type="domain" description="AbiEi antitoxin N-terminal" evidence="1">
    <location>
        <begin position="2"/>
        <end position="27"/>
    </location>
</feature>
<sequence length="191" mass="21364">MGIPRDALHDAVESGRIERIVRGAYRMVGSGSSFTDELAAIWKLTEPAKFTHERLRASEWDGIVVGGSTASALLEIGDLHLSPYRLYAPKRINTRNPSASFAKRTVPRSDVMFSHDLPVTRPERTVFDLVVDDEDLSLIADVLKDAWHANRDFDFKRLAGLLRSHYGEARAESLYRGLLEDSGLRDKEGTP</sequence>
<dbReference type="STRING" id="633147.Olsu_1426"/>
<dbReference type="PATRIC" id="fig|633147.7.peg.95"/>
<dbReference type="KEGG" id="ols:Olsu_1426"/>
<keyword evidence="3" id="KW-1185">Reference proteome</keyword>
<evidence type="ECO:0000313" key="2">
    <source>
        <dbReference type="EMBL" id="ADK68529.1"/>
    </source>
</evidence>
<dbReference type="Pfam" id="PF13338">
    <property type="entry name" value="AbiEi_4"/>
    <property type="match status" value="1"/>
</dbReference>
<dbReference type="Proteomes" id="UP000000333">
    <property type="component" value="Chromosome"/>
</dbReference>
<proteinExistence type="predicted"/>
<name>E1QWM6_OLSUV</name>
<evidence type="ECO:0000259" key="1">
    <source>
        <dbReference type="Pfam" id="PF13338"/>
    </source>
</evidence>
<gene>
    <name evidence="2" type="ordered locus">Olsu_1426</name>
</gene>
<reference evidence="2 3" key="1">
    <citation type="journal article" date="2010" name="Stand. Genomic Sci.">
        <title>Complete genome sequence of Olsenella uli type strain (VPI D76D-27C).</title>
        <authorList>
            <person name="Goker M."/>
            <person name="Held B."/>
            <person name="Lucas S."/>
            <person name="Nolan M."/>
            <person name="Yasawong M."/>
            <person name="Glavina Del Rio T."/>
            <person name="Tice H."/>
            <person name="Cheng J.F."/>
            <person name="Bruce D."/>
            <person name="Detter J.C."/>
            <person name="Tapia R."/>
            <person name="Han C."/>
            <person name="Goodwin L."/>
            <person name="Pitluck S."/>
            <person name="Liolios K."/>
            <person name="Ivanova N."/>
            <person name="Mavromatis K."/>
            <person name="Mikhailova N."/>
            <person name="Pati A."/>
            <person name="Chen A."/>
            <person name="Palaniappan K."/>
            <person name="Land M."/>
            <person name="Hauser L."/>
            <person name="Chang Y.J."/>
            <person name="Jeffries C.D."/>
            <person name="Rohde M."/>
            <person name="Sikorski J."/>
            <person name="Pukall R."/>
            <person name="Woyke T."/>
            <person name="Bristow J."/>
            <person name="Eisen J.A."/>
            <person name="Markowitz V."/>
            <person name="Hugenholtz P."/>
            <person name="Kyrpides N.C."/>
            <person name="Klenk H.P."/>
            <person name="Lapidus A."/>
        </authorList>
    </citation>
    <scope>NUCLEOTIDE SEQUENCE [LARGE SCALE GENOMIC DNA]</scope>
    <source>
        <strain evidence="3">ATCC 49627 / DSM 7084 / CIP 109912 / JCM 12494 / NCIMB 702895 / VPI D76D-27C</strain>
    </source>
</reference>
<dbReference type="eggNOG" id="COG5340">
    <property type="taxonomic scope" value="Bacteria"/>
</dbReference>
<dbReference type="EMBL" id="CP002106">
    <property type="protein sequence ID" value="ADK68529.1"/>
    <property type="molecule type" value="Genomic_DNA"/>
</dbReference>
<organism evidence="2 3">
    <name type="scientific">Olsenella uli (strain ATCC 49627 / DSM 7084 / CCUG 31166 / CIP 109912 / JCM 12494 / LMG 11480 / NCIMB 702895 / VPI D76D-27C)</name>
    <name type="common">Lactobacillus uli</name>
    <dbReference type="NCBI Taxonomy" id="633147"/>
    <lineage>
        <taxon>Bacteria</taxon>
        <taxon>Bacillati</taxon>
        <taxon>Actinomycetota</taxon>
        <taxon>Coriobacteriia</taxon>
        <taxon>Coriobacteriales</taxon>
        <taxon>Atopobiaceae</taxon>
        <taxon>Olsenella</taxon>
    </lineage>
</organism>
<dbReference type="AlphaFoldDB" id="E1QWM6"/>